<feature type="region of interest" description="Disordered" evidence="1">
    <location>
        <begin position="837"/>
        <end position="865"/>
    </location>
</feature>
<evidence type="ECO:0000313" key="3">
    <source>
        <dbReference type="Proteomes" id="UP000649617"/>
    </source>
</evidence>
<gene>
    <name evidence="2" type="ORF">SPIL2461_LOCUS23146</name>
</gene>
<reference evidence="2" key="1">
    <citation type="submission" date="2021-02" db="EMBL/GenBank/DDBJ databases">
        <authorList>
            <person name="Dougan E. K."/>
            <person name="Rhodes N."/>
            <person name="Thang M."/>
            <person name="Chan C."/>
        </authorList>
    </citation>
    <scope>NUCLEOTIDE SEQUENCE</scope>
</reference>
<sequence length="1124" mass="123695">MPYLVRLLDVAREVGSVLNPWALNTTYLQENRTAWEAWADWATLYYEQATAVGEGWYVWASTWSSTPQGSRKGLSWDGGLFSWTPSSASSGGLCLATLGLEFGQGANVGTLVYWAQRAAGGVPEGTGASFIGPGAGRIPETSDLRNFKKVGGSDKWVHLCRSLQCGEEGQHFKEYALAKEFDAEKFQLRGAELGAAEAGKTLWTWFWAAKASPPAKRVFNFGSESEPEEAVKCAGHQVRWSDNDQDHVLCRGPCGSSGANPYTLLEEDAVKDCSVVALCPKHALDYEKKRRDLLRGSAHRRERLLYLKAAILKNQNFHLLVTTDTEPYGICGRFLDDVKGEDARATRPRLRSPGSTPKSSIQRNLAKLGLLDSPSRPEPLPLLEDFFQQYAEGRDLGLSEEEVRQNLASERSLTLTQVTTELLQEAGSGFICTVFGPDYSCFLGGCRTGRVREVLCFDTTDHTLEDQQPGHLRPGRPEGRGSRAAGQMDDIARAIQSQTAEIASLVKNHTDANAVPAGAVKGLKRASEELVFLLRACDQYQVTIGAGEQGQALANALLSAQVGASTRLRKAGFKQKVTTRLAVGLAGPYWGTQEKHALMVADFVARADAELDAFVQELRTNRPGHDQRPAPPNKIEDWEARVRRQNDVWSLVYGAEWKPDIKFYALLPNVEGKAWLELPRTFDLKNPDGWFMAEVLPRIERRQERILWRLTWEGGRGAKQQNLVHAGGGEPEKKDKPTQGNLWGPKLTTEEVNKAKERAPTDKDGTLLCWGALTHMGCNTSACQRSHADLQGRWEALDPCVRVQLLRRGGLRRMKMETKDSVTTKVKAIRAEMAKDKADKVADGRKSGQAATQATSEGQGETRAGGDKVVRVWDIPDKFEAVDFTAAEHDMRDKLKGPDVRWLVSRSPGEKVLLEATGETAPEEAKDFVQRAQNLASGPVLSKLEGASDDLYAWAAARVARRPSACFEEVLSEMATYGLGEMVEEATILLEKALGTKAGSTGTLQVMDTVWEPGQPGKGVAIVEGQHWTIWDFKEEIPMSEELAALLEQAEAGVEKRQCVAKAIAAGILWRMNARRPTMDEVAMKAAELRLGQARQAVEAKGAMGEAENRVAPLRRRSAFTRMT</sequence>
<comment type="caution">
    <text evidence="2">The sequence shown here is derived from an EMBL/GenBank/DDBJ whole genome shotgun (WGS) entry which is preliminary data.</text>
</comment>
<protein>
    <submittedName>
        <fullName evidence="2">Uncharacterized protein</fullName>
    </submittedName>
</protein>
<feature type="compositionally biased region" description="Basic and acidic residues" evidence="1">
    <location>
        <begin position="837"/>
        <end position="846"/>
    </location>
</feature>
<feature type="region of interest" description="Disordered" evidence="1">
    <location>
        <begin position="721"/>
        <end position="747"/>
    </location>
</feature>
<dbReference type="EMBL" id="CAJNIZ010047993">
    <property type="protein sequence ID" value="CAE7779762.1"/>
    <property type="molecule type" value="Genomic_DNA"/>
</dbReference>
<dbReference type="OrthoDB" id="429566at2759"/>
<dbReference type="AlphaFoldDB" id="A0A812YGG6"/>
<dbReference type="Proteomes" id="UP000649617">
    <property type="component" value="Unassembled WGS sequence"/>
</dbReference>
<proteinExistence type="predicted"/>
<feature type="compositionally biased region" description="Polar residues" evidence="1">
    <location>
        <begin position="849"/>
        <end position="859"/>
    </location>
</feature>
<keyword evidence="3" id="KW-1185">Reference proteome</keyword>
<organism evidence="2 3">
    <name type="scientific">Symbiodinium pilosum</name>
    <name type="common">Dinoflagellate</name>
    <dbReference type="NCBI Taxonomy" id="2952"/>
    <lineage>
        <taxon>Eukaryota</taxon>
        <taxon>Sar</taxon>
        <taxon>Alveolata</taxon>
        <taxon>Dinophyceae</taxon>
        <taxon>Suessiales</taxon>
        <taxon>Symbiodiniaceae</taxon>
        <taxon>Symbiodinium</taxon>
    </lineage>
</organism>
<evidence type="ECO:0000313" key="2">
    <source>
        <dbReference type="EMBL" id="CAE7779762.1"/>
    </source>
</evidence>
<name>A0A812YGG6_SYMPI</name>
<accession>A0A812YGG6</accession>
<feature type="region of interest" description="Disordered" evidence="1">
    <location>
        <begin position="342"/>
        <end position="361"/>
    </location>
</feature>
<evidence type="ECO:0000256" key="1">
    <source>
        <dbReference type="SAM" id="MobiDB-lite"/>
    </source>
</evidence>